<comment type="caution">
    <text evidence="3">The sequence shown here is derived from an EMBL/GenBank/DDBJ whole genome shotgun (WGS) entry which is preliminary data.</text>
</comment>
<accession>A0ABT5ZGU9</accession>
<dbReference type="RefSeq" id="WP_276092712.1">
    <property type="nucleotide sequence ID" value="NZ_JARJBC010000003.1"/>
</dbReference>
<organism evidence="3 4">
    <name type="scientific">Streptomyces silvisoli</name>
    <dbReference type="NCBI Taxonomy" id="3034235"/>
    <lineage>
        <taxon>Bacteria</taxon>
        <taxon>Bacillati</taxon>
        <taxon>Actinomycetota</taxon>
        <taxon>Actinomycetes</taxon>
        <taxon>Kitasatosporales</taxon>
        <taxon>Streptomycetaceae</taxon>
        <taxon>Streptomyces</taxon>
    </lineage>
</organism>
<evidence type="ECO:0000256" key="1">
    <source>
        <dbReference type="ARBA" id="ARBA00023172"/>
    </source>
</evidence>
<keyword evidence="1" id="KW-0233">DNA recombination</keyword>
<dbReference type="InterPro" id="IPR013762">
    <property type="entry name" value="Integrase-like_cat_sf"/>
</dbReference>
<feature type="domain" description="Tyr recombinase" evidence="2">
    <location>
        <begin position="1"/>
        <end position="167"/>
    </location>
</feature>
<dbReference type="InterPro" id="IPR002104">
    <property type="entry name" value="Integrase_catalytic"/>
</dbReference>
<dbReference type="EMBL" id="JARJBC010000003">
    <property type="protein sequence ID" value="MDF3289053.1"/>
    <property type="molecule type" value="Genomic_DNA"/>
</dbReference>
<keyword evidence="4" id="KW-1185">Reference proteome</keyword>
<dbReference type="PROSITE" id="PS51898">
    <property type="entry name" value="TYR_RECOMBINASE"/>
    <property type="match status" value="1"/>
</dbReference>
<sequence>MKWSLIHWDDCAIELGWVVVEEGNSFRLRKLTKDGDDNAIIYVDQSLMNVLKRQKERQEAEIERLGRGWDDHDLVFARDGFKLFKADRAGARRTLRRSPHGGGPFGPGWACPEGFRIHDWRHSWVTNALDAGENPVEVSANVRHHSPGCTMERYGKRRAEGAKKLAASNASRVGLSTLV</sequence>
<dbReference type="SUPFAM" id="SSF56349">
    <property type="entry name" value="DNA breaking-rejoining enzymes"/>
    <property type="match status" value="1"/>
</dbReference>
<dbReference type="Gene3D" id="1.10.443.10">
    <property type="entry name" value="Intergrase catalytic core"/>
    <property type="match status" value="1"/>
</dbReference>
<evidence type="ECO:0000313" key="4">
    <source>
        <dbReference type="Proteomes" id="UP001216579"/>
    </source>
</evidence>
<dbReference type="Proteomes" id="UP001216579">
    <property type="component" value="Unassembled WGS sequence"/>
</dbReference>
<protein>
    <recommendedName>
        <fullName evidence="2">Tyr recombinase domain-containing protein</fullName>
    </recommendedName>
</protein>
<proteinExistence type="predicted"/>
<reference evidence="3 4" key="1">
    <citation type="submission" date="2023-03" db="EMBL/GenBank/DDBJ databases">
        <title>Draft genome sequence of Streptomyces sp. RB6PN23 isolated from peat swamp forest in Thailand.</title>
        <authorList>
            <person name="Klaysubun C."/>
            <person name="Duangmal K."/>
        </authorList>
    </citation>
    <scope>NUCLEOTIDE SEQUENCE [LARGE SCALE GENOMIC DNA]</scope>
    <source>
        <strain evidence="3 4">RB6PN23</strain>
    </source>
</reference>
<name>A0ABT5ZGU9_9ACTN</name>
<evidence type="ECO:0000259" key="2">
    <source>
        <dbReference type="PROSITE" id="PS51898"/>
    </source>
</evidence>
<dbReference type="InterPro" id="IPR011010">
    <property type="entry name" value="DNA_brk_join_enz"/>
</dbReference>
<gene>
    <name evidence="3" type="ORF">P3G67_07370</name>
</gene>
<evidence type="ECO:0000313" key="3">
    <source>
        <dbReference type="EMBL" id="MDF3289053.1"/>
    </source>
</evidence>